<name>E9G3U1_DAPPU</name>
<dbReference type="AlphaFoldDB" id="E9G3U1"/>
<sequence length="74" mass="9013">MIKLAYGVEHDFRNFRYWYRMIEDNPHPQTVSYFHLSLSSISQLHSLLPYELQNAKCRCLEDIKFFLLLYILSR</sequence>
<dbReference type="Proteomes" id="UP000000305">
    <property type="component" value="Unassembled WGS sequence"/>
</dbReference>
<dbReference type="InParanoid" id="E9G3U1"/>
<dbReference type="EMBL" id="GL732531">
    <property type="protein sequence ID" value="EFX85929.1"/>
    <property type="molecule type" value="Genomic_DNA"/>
</dbReference>
<organism evidence="1 2">
    <name type="scientific">Daphnia pulex</name>
    <name type="common">Water flea</name>
    <dbReference type="NCBI Taxonomy" id="6669"/>
    <lineage>
        <taxon>Eukaryota</taxon>
        <taxon>Metazoa</taxon>
        <taxon>Ecdysozoa</taxon>
        <taxon>Arthropoda</taxon>
        <taxon>Crustacea</taxon>
        <taxon>Branchiopoda</taxon>
        <taxon>Diplostraca</taxon>
        <taxon>Cladocera</taxon>
        <taxon>Anomopoda</taxon>
        <taxon>Daphniidae</taxon>
        <taxon>Daphnia</taxon>
    </lineage>
</organism>
<protein>
    <submittedName>
        <fullName evidence="1">Uncharacterized protein</fullName>
    </submittedName>
</protein>
<dbReference type="KEGG" id="dpx:DAPPUDRAFT_309007"/>
<reference evidence="1 2" key="1">
    <citation type="journal article" date="2011" name="Science">
        <title>The ecoresponsive genome of Daphnia pulex.</title>
        <authorList>
            <person name="Colbourne J.K."/>
            <person name="Pfrender M.E."/>
            <person name="Gilbert D."/>
            <person name="Thomas W.K."/>
            <person name="Tucker A."/>
            <person name="Oakley T.H."/>
            <person name="Tokishita S."/>
            <person name="Aerts A."/>
            <person name="Arnold G.J."/>
            <person name="Basu M.K."/>
            <person name="Bauer D.J."/>
            <person name="Caceres C.E."/>
            <person name="Carmel L."/>
            <person name="Casola C."/>
            <person name="Choi J.H."/>
            <person name="Detter J.C."/>
            <person name="Dong Q."/>
            <person name="Dusheyko S."/>
            <person name="Eads B.D."/>
            <person name="Frohlich T."/>
            <person name="Geiler-Samerotte K.A."/>
            <person name="Gerlach D."/>
            <person name="Hatcher P."/>
            <person name="Jogdeo S."/>
            <person name="Krijgsveld J."/>
            <person name="Kriventseva E.V."/>
            <person name="Kultz D."/>
            <person name="Laforsch C."/>
            <person name="Lindquist E."/>
            <person name="Lopez J."/>
            <person name="Manak J.R."/>
            <person name="Muller J."/>
            <person name="Pangilinan J."/>
            <person name="Patwardhan R.P."/>
            <person name="Pitluck S."/>
            <person name="Pritham E.J."/>
            <person name="Rechtsteiner A."/>
            <person name="Rho M."/>
            <person name="Rogozin I.B."/>
            <person name="Sakarya O."/>
            <person name="Salamov A."/>
            <person name="Schaack S."/>
            <person name="Shapiro H."/>
            <person name="Shiga Y."/>
            <person name="Skalitzky C."/>
            <person name="Smith Z."/>
            <person name="Souvorov A."/>
            <person name="Sung W."/>
            <person name="Tang Z."/>
            <person name="Tsuchiya D."/>
            <person name="Tu H."/>
            <person name="Vos H."/>
            <person name="Wang M."/>
            <person name="Wolf Y.I."/>
            <person name="Yamagata H."/>
            <person name="Yamada T."/>
            <person name="Ye Y."/>
            <person name="Shaw J.R."/>
            <person name="Andrews J."/>
            <person name="Crease T.J."/>
            <person name="Tang H."/>
            <person name="Lucas S.M."/>
            <person name="Robertson H.M."/>
            <person name="Bork P."/>
            <person name="Koonin E.V."/>
            <person name="Zdobnov E.M."/>
            <person name="Grigoriev I.V."/>
            <person name="Lynch M."/>
            <person name="Boore J.L."/>
        </authorList>
    </citation>
    <scope>NUCLEOTIDE SEQUENCE [LARGE SCALE GENOMIC DNA]</scope>
</reference>
<evidence type="ECO:0000313" key="2">
    <source>
        <dbReference type="Proteomes" id="UP000000305"/>
    </source>
</evidence>
<keyword evidence="2" id="KW-1185">Reference proteome</keyword>
<proteinExistence type="predicted"/>
<accession>E9G3U1</accession>
<dbReference type="HOGENOM" id="CLU_2690354_0_0_1"/>
<evidence type="ECO:0000313" key="1">
    <source>
        <dbReference type="EMBL" id="EFX85929.1"/>
    </source>
</evidence>
<gene>
    <name evidence="1" type="ORF">DAPPUDRAFT_309007</name>
</gene>